<protein>
    <recommendedName>
        <fullName evidence="1">Transposase DDE domain-containing protein</fullName>
    </recommendedName>
</protein>
<evidence type="ECO:0000313" key="3">
    <source>
        <dbReference type="Proteomes" id="UP000032266"/>
    </source>
</evidence>
<sequence>MTSSVWVRAVVTSLKGEAQGYAEQNRIKEQKLLFSTRTSCHEWWPNQFRLLLTGFAYTLMERLRALALQNTELAQAQADTIRHKLFKIGAVITRNTGRFESSPVAFVCQMAEKWLNLHHVNFRHGLVLTEADESSNPHAVGLSRIGKALAANE</sequence>
<dbReference type="EMBL" id="CP007142">
    <property type="protein sequence ID" value="AJQ93391.1"/>
    <property type="molecule type" value="Genomic_DNA"/>
</dbReference>
<dbReference type="AlphaFoldDB" id="A0A0C5VGQ1"/>
<accession>A0A0C5VGQ1</accession>
<dbReference type="HOGENOM" id="CLU_1710699_0_0_6"/>
<dbReference type="InterPro" id="IPR025668">
    <property type="entry name" value="Tnp_DDE_dom"/>
</dbReference>
<name>A0A0C5VGQ1_9GAMM</name>
<gene>
    <name evidence="2" type="ORF">YC6258_01343</name>
</gene>
<dbReference type="Proteomes" id="UP000032266">
    <property type="component" value="Chromosome"/>
</dbReference>
<dbReference type="KEGG" id="gsn:YC6258_01343"/>
<organism evidence="2 3">
    <name type="scientific">Gynuella sunshinyii YC6258</name>
    <dbReference type="NCBI Taxonomy" id="1445510"/>
    <lineage>
        <taxon>Bacteria</taxon>
        <taxon>Pseudomonadati</taxon>
        <taxon>Pseudomonadota</taxon>
        <taxon>Gammaproteobacteria</taxon>
        <taxon>Oceanospirillales</taxon>
        <taxon>Saccharospirillaceae</taxon>
        <taxon>Gynuella</taxon>
    </lineage>
</organism>
<reference evidence="2 3" key="1">
    <citation type="submission" date="2014-01" db="EMBL/GenBank/DDBJ databases">
        <title>Full genme sequencing of cellulolytic bacterium Gynuella sunshinyii YC6258T gen. nov., sp. nov.</title>
        <authorList>
            <person name="Khan H."/>
            <person name="Chung E.J."/>
            <person name="Chung Y.R."/>
        </authorList>
    </citation>
    <scope>NUCLEOTIDE SEQUENCE [LARGE SCALE GENOMIC DNA]</scope>
    <source>
        <strain evidence="2 3">YC6258</strain>
    </source>
</reference>
<dbReference type="Pfam" id="PF13701">
    <property type="entry name" value="DDE_Tnp_1_4"/>
    <property type="match status" value="1"/>
</dbReference>
<dbReference type="STRING" id="1445510.YC6258_01343"/>
<feature type="domain" description="Transposase DDE" evidence="1">
    <location>
        <begin position="20"/>
        <end position="98"/>
    </location>
</feature>
<proteinExistence type="predicted"/>
<evidence type="ECO:0000259" key="1">
    <source>
        <dbReference type="Pfam" id="PF13701"/>
    </source>
</evidence>
<keyword evidence="3" id="KW-1185">Reference proteome</keyword>
<evidence type="ECO:0000313" key="2">
    <source>
        <dbReference type="EMBL" id="AJQ93391.1"/>
    </source>
</evidence>